<evidence type="ECO:0000259" key="1">
    <source>
        <dbReference type="Pfam" id="PF13456"/>
    </source>
</evidence>
<evidence type="ECO:0000313" key="2">
    <source>
        <dbReference type="EMBL" id="KAK8580771.1"/>
    </source>
</evidence>
<dbReference type="Pfam" id="PF13456">
    <property type="entry name" value="RVT_3"/>
    <property type="match status" value="1"/>
</dbReference>
<comment type="caution">
    <text evidence="2">The sequence shown here is derived from an EMBL/GenBank/DDBJ whole genome shotgun (WGS) entry which is preliminary data.</text>
</comment>
<proteinExistence type="predicted"/>
<feature type="domain" description="RNase H type-1" evidence="1">
    <location>
        <begin position="6"/>
        <end position="78"/>
    </location>
</feature>
<dbReference type="InterPro" id="IPR036397">
    <property type="entry name" value="RNaseH_sf"/>
</dbReference>
<reference evidence="2 3" key="1">
    <citation type="journal article" date="2024" name="G3 (Bethesda)">
        <title>Genome assembly of Hibiscus sabdariffa L. provides insights into metabolisms of medicinal natural products.</title>
        <authorList>
            <person name="Kim T."/>
        </authorList>
    </citation>
    <scope>NUCLEOTIDE SEQUENCE [LARGE SCALE GENOMIC DNA]</scope>
    <source>
        <strain evidence="2">TK-2024</strain>
        <tissue evidence="2">Old leaves</tissue>
    </source>
</reference>
<dbReference type="PANTHER" id="PTHR47074:SF61">
    <property type="entry name" value="RNASE H TYPE-1 DOMAIN-CONTAINING PROTEIN"/>
    <property type="match status" value="1"/>
</dbReference>
<sequence length="110" mass="12375">MFKSFVGVQFADDLGLNLLTVESDSKTLIKKLNSQGLDLSDIGRVVHDIKSFSRRFTSCAFSFIGRRGNHVAHVMASEGRNSSEDRFWVEDAPAKVLRMAVDDRRFIDPP</sequence>
<dbReference type="InterPro" id="IPR002156">
    <property type="entry name" value="RNaseH_domain"/>
</dbReference>
<keyword evidence="3" id="KW-1185">Reference proteome</keyword>
<gene>
    <name evidence="2" type="ORF">V6N12_071023</name>
</gene>
<dbReference type="PANTHER" id="PTHR47074">
    <property type="entry name" value="BNAC02G40300D PROTEIN"/>
    <property type="match status" value="1"/>
</dbReference>
<dbReference type="Proteomes" id="UP001472677">
    <property type="component" value="Unassembled WGS sequence"/>
</dbReference>
<dbReference type="InterPro" id="IPR052929">
    <property type="entry name" value="RNase_H-like_EbsB-rel"/>
</dbReference>
<protein>
    <recommendedName>
        <fullName evidence="1">RNase H type-1 domain-containing protein</fullName>
    </recommendedName>
</protein>
<organism evidence="2 3">
    <name type="scientific">Hibiscus sabdariffa</name>
    <name type="common">roselle</name>
    <dbReference type="NCBI Taxonomy" id="183260"/>
    <lineage>
        <taxon>Eukaryota</taxon>
        <taxon>Viridiplantae</taxon>
        <taxon>Streptophyta</taxon>
        <taxon>Embryophyta</taxon>
        <taxon>Tracheophyta</taxon>
        <taxon>Spermatophyta</taxon>
        <taxon>Magnoliopsida</taxon>
        <taxon>eudicotyledons</taxon>
        <taxon>Gunneridae</taxon>
        <taxon>Pentapetalae</taxon>
        <taxon>rosids</taxon>
        <taxon>malvids</taxon>
        <taxon>Malvales</taxon>
        <taxon>Malvaceae</taxon>
        <taxon>Malvoideae</taxon>
        <taxon>Hibiscus</taxon>
    </lineage>
</organism>
<evidence type="ECO:0000313" key="3">
    <source>
        <dbReference type="Proteomes" id="UP001472677"/>
    </source>
</evidence>
<dbReference type="CDD" id="cd06222">
    <property type="entry name" value="RNase_H_like"/>
    <property type="match status" value="1"/>
</dbReference>
<dbReference type="Gene3D" id="3.30.420.10">
    <property type="entry name" value="Ribonuclease H-like superfamily/Ribonuclease H"/>
    <property type="match status" value="1"/>
</dbReference>
<dbReference type="InterPro" id="IPR044730">
    <property type="entry name" value="RNase_H-like_dom_plant"/>
</dbReference>
<dbReference type="EMBL" id="JBBPBM010000006">
    <property type="protein sequence ID" value="KAK8580771.1"/>
    <property type="molecule type" value="Genomic_DNA"/>
</dbReference>
<name>A0ABR2FIT0_9ROSI</name>
<accession>A0ABR2FIT0</accession>